<proteinExistence type="predicted"/>
<accession>A0A512N4G1</accession>
<sequence length="386" mass="42820">MKRSTDRILTTHMGSLPRPDILADLLVAQAEGKPVDAARIPALTDEAMDLIVRRQLDSGIDVGNDGEMPRSTFFGYITGRMSGFGGQSKRRPILDMQQFPTWWQNYQARGVRRLNVYGFPAAIGPVRYESLDGARAELDAFAGALKRQTRRFAETFVTAVSPGFAACSLQNQHYDSHEAYVFALARALKQEYDFIVAQGHVLQIDSPDLGIERAGYFQDEPLPKFIEAMEMHVAALNEALADIPPERVRFHACWGNRDSPHVNDVPAPDVLPVCFQVKAGALCLPFANARHSHEIDAFRTQKLPDRMTLVCGVVESTHNYVEHPQVIAERLERAVRAVGDRERVMAGTDCGFGTIVGDTQVSEDVVWAKLEAMRDGAAIASKRLWG</sequence>
<dbReference type="InterPro" id="IPR002629">
    <property type="entry name" value="Met_Synth_C/arc"/>
</dbReference>
<dbReference type="RefSeq" id="WP_147146906.1">
    <property type="nucleotide sequence ID" value="NZ_BKAJ01000018.1"/>
</dbReference>
<keyword evidence="2" id="KW-0808">Transferase</keyword>
<dbReference type="InterPro" id="IPR038071">
    <property type="entry name" value="UROD/MetE-like_sf"/>
</dbReference>
<dbReference type="SUPFAM" id="SSF51726">
    <property type="entry name" value="UROD/MetE-like"/>
    <property type="match status" value="1"/>
</dbReference>
<dbReference type="Gene3D" id="3.20.20.210">
    <property type="match status" value="1"/>
</dbReference>
<reference evidence="2 3" key="1">
    <citation type="submission" date="2019-07" db="EMBL/GenBank/DDBJ databases">
        <title>Whole genome shotgun sequence of Reyranella soli NBRC 108950.</title>
        <authorList>
            <person name="Hosoyama A."/>
            <person name="Uohara A."/>
            <person name="Ohji S."/>
            <person name="Ichikawa N."/>
        </authorList>
    </citation>
    <scope>NUCLEOTIDE SEQUENCE [LARGE SCALE GENOMIC DNA]</scope>
    <source>
        <strain evidence="2 3">NBRC 108950</strain>
    </source>
</reference>
<gene>
    <name evidence="2" type="primary">metE_1</name>
    <name evidence="2" type="ORF">RSO01_10360</name>
</gene>
<evidence type="ECO:0000259" key="1">
    <source>
        <dbReference type="Pfam" id="PF01717"/>
    </source>
</evidence>
<dbReference type="PANTHER" id="PTHR43844:SF2">
    <property type="entry name" value="SYNTHASE, VITAMIN-B12 INDEPENDENT, PUTATIVE (AFU_ORTHOLOGUE AFUA_3G12060)-RELATED"/>
    <property type="match status" value="1"/>
</dbReference>
<organism evidence="2 3">
    <name type="scientific">Reyranella soli</name>
    <dbReference type="NCBI Taxonomy" id="1230389"/>
    <lineage>
        <taxon>Bacteria</taxon>
        <taxon>Pseudomonadati</taxon>
        <taxon>Pseudomonadota</taxon>
        <taxon>Alphaproteobacteria</taxon>
        <taxon>Hyphomicrobiales</taxon>
        <taxon>Reyranellaceae</taxon>
        <taxon>Reyranella</taxon>
    </lineage>
</organism>
<dbReference type="OrthoDB" id="244285at2"/>
<dbReference type="EMBL" id="BKAJ01000018">
    <property type="protein sequence ID" value="GEP53870.1"/>
    <property type="molecule type" value="Genomic_DNA"/>
</dbReference>
<keyword evidence="3" id="KW-1185">Reference proteome</keyword>
<dbReference type="GO" id="GO:0032259">
    <property type="term" value="P:methylation"/>
    <property type="evidence" value="ECO:0007669"/>
    <property type="project" value="UniProtKB-KW"/>
</dbReference>
<name>A0A512N4G1_9HYPH</name>
<feature type="domain" description="Cobalamin-independent methionine synthase MetE C-terminal/archaeal" evidence="1">
    <location>
        <begin position="9"/>
        <end position="358"/>
    </location>
</feature>
<keyword evidence="2" id="KW-0489">Methyltransferase</keyword>
<dbReference type="GO" id="GO:0003871">
    <property type="term" value="F:5-methyltetrahydropteroyltriglutamate-homocysteine S-methyltransferase activity"/>
    <property type="evidence" value="ECO:0007669"/>
    <property type="project" value="InterPro"/>
</dbReference>
<dbReference type="GO" id="GO:0009086">
    <property type="term" value="P:methionine biosynthetic process"/>
    <property type="evidence" value="ECO:0007669"/>
    <property type="project" value="InterPro"/>
</dbReference>
<comment type="caution">
    <text evidence="2">The sequence shown here is derived from an EMBL/GenBank/DDBJ whole genome shotgun (WGS) entry which is preliminary data.</text>
</comment>
<evidence type="ECO:0000313" key="2">
    <source>
        <dbReference type="EMBL" id="GEP53870.1"/>
    </source>
</evidence>
<dbReference type="GO" id="GO:0008270">
    <property type="term" value="F:zinc ion binding"/>
    <property type="evidence" value="ECO:0007669"/>
    <property type="project" value="InterPro"/>
</dbReference>
<dbReference type="Pfam" id="PF01717">
    <property type="entry name" value="Meth_synt_2"/>
    <property type="match status" value="1"/>
</dbReference>
<dbReference type="AlphaFoldDB" id="A0A512N4G1"/>
<dbReference type="PANTHER" id="PTHR43844">
    <property type="entry name" value="METHIONINE SYNTHASE"/>
    <property type="match status" value="1"/>
</dbReference>
<evidence type="ECO:0000313" key="3">
    <source>
        <dbReference type="Proteomes" id="UP000321058"/>
    </source>
</evidence>
<protein>
    <submittedName>
        <fullName evidence="2">5-methyltetrahydropteroyltriglutamate--homocysteine methyltransferase</fullName>
    </submittedName>
</protein>
<dbReference type="Proteomes" id="UP000321058">
    <property type="component" value="Unassembled WGS sequence"/>
</dbReference>